<dbReference type="GO" id="GO:0003714">
    <property type="term" value="F:transcription corepressor activity"/>
    <property type="evidence" value="ECO:0007669"/>
    <property type="project" value="InterPro"/>
</dbReference>
<feature type="region of interest" description="Disordered" evidence="4">
    <location>
        <begin position="262"/>
        <end position="308"/>
    </location>
</feature>
<comment type="caution">
    <text evidence="6">The sequence shown here is derived from an EMBL/GenBank/DDBJ whole genome shotgun (WGS) entry which is preliminary data.</text>
</comment>
<proteinExistence type="predicted"/>
<evidence type="ECO:0000313" key="7">
    <source>
        <dbReference type="Proteomes" id="UP001370490"/>
    </source>
</evidence>
<dbReference type="InterPro" id="IPR008395">
    <property type="entry name" value="Agenet-like_dom"/>
</dbReference>
<gene>
    <name evidence="6" type="ORF">RJ641_010478</name>
</gene>
<dbReference type="PROSITE" id="PS51186">
    <property type="entry name" value="GNAT"/>
    <property type="match status" value="1"/>
</dbReference>
<keyword evidence="3" id="KW-0862">Zinc</keyword>
<dbReference type="GO" id="GO:0006357">
    <property type="term" value="P:regulation of transcription by RNA polymerase II"/>
    <property type="evidence" value="ECO:0007669"/>
    <property type="project" value="TreeGrafter"/>
</dbReference>
<evidence type="ECO:0000256" key="2">
    <source>
        <dbReference type="ARBA" id="ARBA00022771"/>
    </source>
</evidence>
<organism evidence="6 7">
    <name type="scientific">Dillenia turbinata</name>
    <dbReference type="NCBI Taxonomy" id="194707"/>
    <lineage>
        <taxon>Eukaryota</taxon>
        <taxon>Viridiplantae</taxon>
        <taxon>Streptophyta</taxon>
        <taxon>Embryophyta</taxon>
        <taxon>Tracheophyta</taxon>
        <taxon>Spermatophyta</taxon>
        <taxon>Magnoliopsida</taxon>
        <taxon>eudicotyledons</taxon>
        <taxon>Gunneridae</taxon>
        <taxon>Pentapetalae</taxon>
        <taxon>Dilleniales</taxon>
        <taxon>Dilleniaceae</taxon>
        <taxon>Dillenia</taxon>
    </lineage>
</organism>
<feature type="compositionally biased region" description="Polar residues" evidence="4">
    <location>
        <begin position="275"/>
        <end position="287"/>
    </location>
</feature>
<protein>
    <submittedName>
        <fullName evidence="6">Agenet-like domain</fullName>
    </submittedName>
</protein>
<evidence type="ECO:0000313" key="6">
    <source>
        <dbReference type="EMBL" id="KAK6924278.1"/>
    </source>
</evidence>
<dbReference type="SUPFAM" id="SSF55729">
    <property type="entry name" value="Acyl-CoA N-acyltransferases (Nat)"/>
    <property type="match status" value="1"/>
</dbReference>
<dbReference type="PANTHER" id="PTHR46309:SF14">
    <property type="entry name" value="PHD-TYPE DOMAIN-CONTAINING PROTEIN"/>
    <property type="match status" value="1"/>
</dbReference>
<evidence type="ECO:0000256" key="4">
    <source>
        <dbReference type="SAM" id="MobiDB-lite"/>
    </source>
</evidence>
<dbReference type="GO" id="GO:0005634">
    <property type="term" value="C:nucleus"/>
    <property type="evidence" value="ECO:0007669"/>
    <property type="project" value="TreeGrafter"/>
</dbReference>
<dbReference type="InterPro" id="IPR016181">
    <property type="entry name" value="Acyl_CoA_acyltransferase"/>
</dbReference>
<dbReference type="SMART" id="SM00743">
    <property type="entry name" value="Agenet"/>
    <property type="match status" value="1"/>
</dbReference>
<feature type="domain" description="N-acetyltransferase" evidence="5">
    <location>
        <begin position="733"/>
        <end position="882"/>
    </location>
</feature>
<dbReference type="Gene3D" id="3.40.630.30">
    <property type="match status" value="1"/>
</dbReference>
<dbReference type="CDD" id="cd04301">
    <property type="entry name" value="NAT_SF"/>
    <property type="match status" value="1"/>
</dbReference>
<sequence length="982" mass="112102">VRQLEEGLRGSWHSGVVVAVSDLCRSVEYDDLLSETNEAKLIEHIPVTRAIEGLTSSCYVPSNYRGRIRLLPPASKSLTCVPSLTFGVCVDAFYKDAWWEGVIFDSNVRSSKRSIFFPDEFDVCKIKVSNLRMTCQWDEHLDSWTNRGTWILVELVRELEVTAPLAILIKIFWHYLRSDLQFAEKISEWACGSQSLWRKYFLDAVSEISTKWSEQNTFPVLFVKNRGKSKKACGSGSNSLLQNILLQIGNRKRLNIEKALQDKKGNESLKDPKQQKQPVQIKLSSNKPEYGRIQTDEATGPEEDMQTKAKTSVLRSNALGIDEYSQFITGSPGQNDEQTHCVSPSKEKKRPLRIKIKLQKPKPYELSKGHSNHLQLNCPTRKRTTRTSISNHRRRHGCRSFDFNCLGKNDTSQVGLPQKKMQLIKKMPVKGHKVDSRGAKELLHNISDVQVGLAVNKVDQNNSYQDLRLPTQGLWHNSTEASCVSTNIKKYPLRRKIGNEKLKPVKTKKSLSSREEETVVDAPQAQDTIFVTHRHRTMTLQRSGFKVRLKDMVSPPRKRKKKKTDHGFLQNDTICTVCHYGGDLILCDYCTSSYHLSCMGIKSLFVDVAMLTSNFAAVRQLFWMFQKASGFVQAVDVAYVASETAIMMTKNSVVFVINAHINVCAICCNHLKCLSGAGLLYPGLNPPDKFCSQRCFELCARLHQLLGKSHPTSEEGITWTLIRSWRNDCDSYDSIRINSRAELSSALAAMHECFEPVIEPLTGRDLVADVMYNSISKFKRLDFRGFYVITLQKSGEIISVATVRIHGLCLAEMPLIATRFKYRRQGMCRVLMNELEKMLLRLGVERLVLPAIPQHKETWESSFGFSEMLPEDRLNYLGYPLLGFQGTKLFQKVLKSEEAKGATRKSQDYEPRISMEPKDGYFQEGKRCILQYRRRSKKEFEKENMVEPCNGCTETYKHVYKRRRILANRDSGDKQKLCNRQG</sequence>
<dbReference type="InterPro" id="IPR042163">
    <property type="entry name" value="PHF12"/>
</dbReference>
<dbReference type="Pfam" id="PF23209">
    <property type="entry name" value="IDM1_C"/>
    <property type="match status" value="1"/>
</dbReference>
<dbReference type="Pfam" id="PF05641">
    <property type="entry name" value="Agenet"/>
    <property type="match status" value="1"/>
</dbReference>
<dbReference type="InterPro" id="IPR056511">
    <property type="entry name" value="IDM1_C"/>
</dbReference>
<dbReference type="Gene3D" id="3.30.40.10">
    <property type="entry name" value="Zinc/RING finger domain, C3HC4 (zinc finger)"/>
    <property type="match status" value="1"/>
</dbReference>
<name>A0AAN8UWC8_9MAGN</name>
<dbReference type="AlphaFoldDB" id="A0AAN8UWC8"/>
<dbReference type="PANTHER" id="PTHR46309">
    <property type="entry name" value="PHD FINGER PROTEIN 12"/>
    <property type="match status" value="1"/>
</dbReference>
<dbReference type="InterPro" id="IPR014002">
    <property type="entry name" value="Agenet_dom_plant"/>
</dbReference>
<dbReference type="InterPro" id="IPR011011">
    <property type="entry name" value="Znf_FYVE_PHD"/>
</dbReference>
<feature type="region of interest" description="Disordered" evidence="4">
    <location>
        <begin position="328"/>
        <end position="349"/>
    </location>
</feature>
<evidence type="ECO:0000256" key="3">
    <source>
        <dbReference type="ARBA" id="ARBA00022833"/>
    </source>
</evidence>
<keyword evidence="2" id="KW-0863">Zinc-finger</keyword>
<dbReference type="InterPro" id="IPR013083">
    <property type="entry name" value="Znf_RING/FYVE/PHD"/>
</dbReference>
<evidence type="ECO:0000259" key="5">
    <source>
        <dbReference type="PROSITE" id="PS51186"/>
    </source>
</evidence>
<dbReference type="InterPro" id="IPR000182">
    <property type="entry name" value="GNAT_dom"/>
</dbReference>
<accession>A0AAN8UWC8</accession>
<feature type="compositionally biased region" description="Basic and acidic residues" evidence="4">
    <location>
        <begin position="262"/>
        <end position="274"/>
    </location>
</feature>
<dbReference type="EMBL" id="JBAMMX010000017">
    <property type="protein sequence ID" value="KAK6924278.1"/>
    <property type="molecule type" value="Genomic_DNA"/>
</dbReference>
<evidence type="ECO:0000256" key="1">
    <source>
        <dbReference type="ARBA" id="ARBA00022723"/>
    </source>
</evidence>
<reference evidence="6 7" key="1">
    <citation type="submission" date="2023-12" db="EMBL/GenBank/DDBJ databases">
        <title>A high-quality genome assembly for Dillenia turbinata (Dilleniales).</title>
        <authorList>
            <person name="Chanderbali A."/>
        </authorList>
    </citation>
    <scope>NUCLEOTIDE SEQUENCE [LARGE SCALE GENOMIC DNA]</scope>
    <source>
        <strain evidence="6">LSX21</strain>
        <tissue evidence="6">Leaf</tissue>
    </source>
</reference>
<dbReference type="GO" id="GO:0008270">
    <property type="term" value="F:zinc ion binding"/>
    <property type="evidence" value="ECO:0007669"/>
    <property type="project" value="UniProtKB-KW"/>
</dbReference>
<dbReference type="Proteomes" id="UP001370490">
    <property type="component" value="Unassembled WGS sequence"/>
</dbReference>
<feature type="non-terminal residue" evidence="6">
    <location>
        <position position="1"/>
    </location>
</feature>
<keyword evidence="1" id="KW-0479">Metal-binding</keyword>
<dbReference type="GO" id="GO:0016747">
    <property type="term" value="F:acyltransferase activity, transferring groups other than amino-acyl groups"/>
    <property type="evidence" value="ECO:0007669"/>
    <property type="project" value="InterPro"/>
</dbReference>
<dbReference type="SUPFAM" id="SSF57903">
    <property type="entry name" value="FYVE/PHD zinc finger"/>
    <property type="match status" value="1"/>
</dbReference>
<feature type="compositionally biased region" description="Polar residues" evidence="4">
    <location>
        <begin position="328"/>
        <end position="342"/>
    </location>
</feature>
<keyword evidence="7" id="KW-1185">Reference proteome</keyword>